<keyword evidence="9 15" id="KW-0560">Oxidoreductase</keyword>
<evidence type="ECO:0000256" key="2">
    <source>
        <dbReference type="ARBA" id="ARBA00004167"/>
    </source>
</evidence>
<proteinExistence type="inferred from homology"/>
<evidence type="ECO:0000256" key="7">
    <source>
        <dbReference type="ARBA" id="ARBA00022723"/>
    </source>
</evidence>
<dbReference type="GO" id="GO:0016020">
    <property type="term" value="C:membrane"/>
    <property type="evidence" value="ECO:0007669"/>
    <property type="project" value="UniProtKB-SubCell"/>
</dbReference>
<dbReference type="PANTHER" id="PTHR46300">
    <property type="entry name" value="P450, PUTATIVE (EUROFUNG)-RELATED-RELATED"/>
    <property type="match status" value="1"/>
</dbReference>
<dbReference type="InterPro" id="IPR050364">
    <property type="entry name" value="Cytochrome_P450_fung"/>
</dbReference>
<dbReference type="InterPro" id="IPR002401">
    <property type="entry name" value="Cyt_P450_E_grp-I"/>
</dbReference>
<comment type="cofactor">
    <cofactor evidence="1 14">
        <name>heme</name>
        <dbReference type="ChEBI" id="CHEBI:30413"/>
    </cofactor>
</comment>
<evidence type="ECO:0000256" key="6">
    <source>
        <dbReference type="ARBA" id="ARBA00022692"/>
    </source>
</evidence>
<keyword evidence="11 15" id="KW-0503">Monooxygenase</keyword>
<keyword evidence="7 14" id="KW-0479">Metal-binding</keyword>
<organism evidence="16 17">
    <name type="scientific">Moniliophthora roreri (strain MCA 2997)</name>
    <name type="common">Cocoa frosty pod rot fungus</name>
    <name type="synonym">Crinipellis roreri</name>
    <dbReference type="NCBI Taxonomy" id="1381753"/>
    <lineage>
        <taxon>Eukaryota</taxon>
        <taxon>Fungi</taxon>
        <taxon>Dikarya</taxon>
        <taxon>Basidiomycota</taxon>
        <taxon>Agaricomycotina</taxon>
        <taxon>Agaricomycetes</taxon>
        <taxon>Agaricomycetidae</taxon>
        <taxon>Agaricales</taxon>
        <taxon>Marasmiineae</taxon>
        <taxon>Marasmiaceae</taxon>
        <taxon>Moniliophthora</taxon>
    </lineage>
</organism>
<dbReference type="GO" id="GO:0016705">
    <property type="term" value="F:oxidoreductase activity, acting on paired donors, with incorporation or reduction of molecular oxygen"/>
    <property type="evidence" value="ECO:0007669"/>
    <property type="project" value="InterPro"/>
</dbReference>
<protein>
    <submittedName>
        <fullName evidence="16">Cytochrome p450</fullName>
    </submittedName>
</protein>
<dbReference type="InterPro" id="IPR001128">
    <property type="entry name" value="Cyt_P450"/>
</dbReference>
<evidence type="ECO:0000256" key="1">
    <source>
        <dbReference type="ARBA" id="ARBA00001971"/>
    </source>
</evidence>
<evidence type="ECO:0000313" key="17">
    <source>
        <dbReference type="Proteomes" id="UP000017559"/>
    </source>
</evidence>
<sequence>MLSTFSSVTNVGVFVLVLIWLLSKVLKTGRREQHLPPGPPTLPIVGNLHVLPAESPHVKFTEWARTYGDIYSLKIGPRTMVVVSSMEAAKELMDKRSANTSDRPPSHMVDRITNGMSLFMLPYADTWRVMRKAAQAILTPRAVESHLSIQKAEAIQLMYDFLKDPEGFFGHLGRYSNSIMMSVLFGNRCPRYESRHSKAFFEAQELWNLAQSTTVPPVDLLPFLDYIPNRWAWWKRLAKEVRRRQRELYFGLVNGCEARMKKGEENGSYMEEILIRQKELGLNKEMIGYLGGGLLEGGSDTAALFLKYLVMSLVAFPRVRRKAQAEIDRVIGHERTPTLADFKELPYIQALIKEVHRYRPVVPVVPHATMADEEYRGFVIPKGSILLANTYGIYHNPHYYDDPDSFYPERYLIAEHGNKQGVDASSFRNSIIFGYGRRFCPGMHLAEVSVNLNTMNLIWAFDFDAVEGAPVSLDNYEKKGILPSPLPFKCRIRPRNQNVVNIIEREFKEATETFVKFERDLDPADKQWVDELRKNLI</sequence>
<dbReference type="AlphaFoldDB" id="V2WRZ4"/>
<evidence type="ECO:0000256" key="5">
    <source>
        <dbReference type="ARBA" id="ARBA00022617"/>
    </source>
</evidence>
<evidence type="ECO:0000256" key="12">
    <source>
        <dbReference type="ARBA" id="ARBA00023136"/>
    </source>
</evidence>
<dbReference type="OrthoDB" id="1103324at2759"/>
<evidence type="ECO:0000256" key="9">
    <source>
        <dbReference type="ARBA" id="ARBA00023002"/>
    </source>
</evidence>
<dbReference type="Pfam" id="PF00067">
    <property type="entry name" value="p450"/>
    <property type="match status" value="1"/>
</dbReference>
<evidence type="ECO:0000256" key="15">
    <source>
        <dbReference type="RuleBase" id="RU000461"/>
    </source>
</evidence>
<evidence type="ECO:0000313" key="16">
    <source>
        <dbReference type="EMBL" id="ESK84342.1"/>
    </source>
</evidence>
<dbReference type="Gene3D" id="1.10.630.10">
    <property type="entry name" value="Cytochrome P450"/>
    <property type="match status" value="1"/>
</dbReference>
<dbReference type="SUPFAM" id="SSF48264">
    <property type="entry name" value="Cytochrome P450"/>
    <property type="match status" value="1"/>
</dbReference>
<dbReference type="PRINTS" id="PR00385">
    <property type="entry name" value="P450"/>
</dbReference>
<dbReference type="EMBL" id="AWSO01001319">
    <property type="protein sequence ID" value="ESK84342.1"/>
    <property type="molecule type" value="Genomic_DNA"/>
</dbReference>
<dbReference type="Proteomes" id="UP000017559">
    <property type="component" value="Unassembled WGS sequence"/>
</dbReference>
<evidence type="ECO:0000256" key="4">
    <source>
        <dbReference type="ARBA" id="ARBA00010617"/>
    </source>
</evidence>
<dbReference type="GO" id="GO:0020037">
    <property type="term" value="F:heme binding"/>
    <property type="evidence" value="ECO:0007669"/>
    <property type="project" value="InterPro"/>
</dbReference>
<evidence type="ECO:0000256" key="3">
    <source>
        <dbReference type="ARBA" id="ARBA00005179"/>
    </source>
</evidence>
<feature type="binding site" description="axial binding residue" evidence="14">
    <location>
        <position position="440"/>
    </location>
    <ligand>
        <name>heme</name>
        <dbReference type="ChEBI" id="CHEBI:30413"/>
    </ligand>
    <ligandPart>
        <name>Fe</name>
        <dbReference type="ChEBI" id="CHEBI:18248"/>
    </ligandPart>
</feature>
<keyword evidence="13" id="KW-0325">Glycoprotein</keyword>
<keyword evidence="6" id="KW-0812">Transmembrane</keyword>
<dbReference type="HOGENOM" id="CLU_001570_2_1_1"/>
<dbReference type="GO" id="GO:0004497">
    <property type="term" value="F:monooxygenase activity"/>
    <property type="evidence" value="ECO:0007669"/>
    <property type="project" value="UniProtKB-KW"/>
</dbReference>
<keyword evidence="12" id="KW-0472">Membrane</keyword>
<accession>V2WRZ4</accession>
<dbReference type="PROSITE" id="PS00086">
    <property type="entry name" value="CYTOCHROME_P450"/>
    <property type="match status" value="1"/>
</dbReference>
<keyword evidence="17" id="KW-1185">Reference proteome</keyword>
<dbReference type="CDD" id="cd11065">
    <property type="entry name" value="CYP64-like"/>
    <property type="match status" value="1"/>
</dbReference>
<evidence type="ECO:0000256" key="14">
    <source>
        <dbReference type="PIRSR" id="PIRSR602401-1"/>
    </source>
</evidence>
<evidence type="ECO:0000256" key="13">
    <source>
        <dbReference type="ARBA" id="ARBA00023180"/>
    </source>
</evidence>
<dbReference type="PRINTS" id="PR00463">
    <property type="entry name" value="EP450I"/>
</dbReference>
<reference evidence="16 17" key="1">
    <citation type="journal article" date="2014" name="BMC Genomics">
        <title>Genome and secretome analysis of the hemibiotrophic fungal pathogen, Moniliophthora roreri, which causes frosty pod rot disease of cacao: mechanisms of the biotrophic and necrotrophic phases.</title>
        <authorList>
            <person name="Meinhardt L.W."/>
            <person name="Costa G.G.L."/>
            <person name="Thomazella D.P.T."/>
            <person name="Teixeira P.J.P.L."/>
            <person name="Carazzolle M.F."/>
            <person name="Schuster S.C."/>
            <person name="Carlson J.E."/>
            <person name="Guiltinan M.J."/>
            <person name="Mieczkowski P."/>
            <person name="Farmer A."/>
            <person name="Ramaraj T."/>
            <person name="Crozier J."/>
            <person name="Davis R.E."/>
            <person name="Shao J."/>
            <person name="Melnick R.L."/>
            <person name="Pereira G.A.G."/>
            <person name="Bailey B.A."/>
        </authorList>
    </citation>
    <scope>NUCLEOTIDE SEQUENCE [LARGE SCALE GENOMIC DNA]</scope>
    <source>
        <strain evidence="16 17">MCA 2997</strain>
    </source>
</reference>
<evidence type="ECO:0000256" key="11">
    <source>
        <dbReference type="ARBA" id="ARBA00023033"/>
    </source>
</evidence>
<name>V2WRZ4_MONRO</name>
<comment type="pathway">
    <text evidence="3">Secondary metabolite biosynthesis.</text>
</comment>
<keyword evidence="5 14" id="KW-0349">Heme</keyword>
<keyword evidence="10 14" id="KW-0408">Iron</keyword>
<evidence type="ECO:0000256" key="10">
    <source>
        <dbReference type="ARBA" id="ARBA00023004"/>
    </source>
</evidence>
<evidence type="ECO:0000256" key="8">
    <source>
        <dbReference type="ARBA" id="ARBA00022989"/>
    </source>
</evidence>
<dbReference type="KEGG" id="mrr:Moror_10202"/>
<gene>
    <name evidence="16" type="ORF">Moror_10202</name>
</gene>
<dbReference type="InterPro" id="IPR017972">
    <property type="entry name" value="Cyt_P450_CS"/>
</dbReference>
<dbReference type="GO" id="GO:0005506">
    <property type="term" value="F:iron ion binding"/>
    <property type="evidence" value="ECO:0007669"/>
    <property type="project" value="InterPro"/>
</dbReference>
<comment type="subcellular location">
    <subcellularLocation>
        <location evidence="2">Membrane</location>
        <topology evidence="2">Single-pass membrane protein</topology>
    </subcellularLocation>
</comment>
<dbReference type="InterPro" id="IPR036396">
    <property type="entry name" value="Cyt_P450_sf"/>
</dbReference>
<comment type="similarity">
    <text evidence="4 15">Belongs to the cytochrome P450 family.</text>
</comment>
<keyword evidence="8" id="KW-1133">Transmembrane helix</keyword>
<dbReference type="PANTHER" id="PTHR46300:SF2">
    <property type="entry name" value="CYTOCHROME P450 MONOOXYGENASE ALNH-RELATED"/>
    <property type="match status" value="1"/>
</dbReference>
<comment type="caution">
    <text evidence="16">The sequence shown here is derived from an EMBL/GenBank/DDBJ whole genome shotgun (WGS) entry which is preliminary data.</text>
</comment>